<dbReference type="AlphaFoldDB" id="A0A7S4DD15"/>
<feature type="region of interest" description="Disordered" evidence="1">
    <location>
        <begin position="1"/>
        <end position="20"/>
    </location>
</feature>
<gene>
    <name evidence="2" type="ORF">HAKA00212_LOCUS21339</name>
</gene>
<evidence type="ECO:0000313" key="2">
    <source>
        <dbReference type="EMBL" id="CAE0642482.1"/>
    </source>
</evidence>
<sequence>MASTKKGEMDNGPAHHTFSHDHRVDFDGAVILDVEKKKWLRKTKEALYIRAANPGKEITHLMNQDRGLNISPCWSWTTPYIKKEVDRVLQRGRESKTPVSSTYKVDALLLK</sequence>
<accession>A0A7S4DD15</accession>
<organism evidence="2">
    <name type="scientific">Heterosigma akashiwo</name>
    <name type="common">Chromophytic alga</name>
    <name type="synonym">Heterosigma carterae</name>
    <dbReference type="NCBI Taxonomy" id="2829"/>
    <lineage>
        <taxon>Eukaryota</taxon>
        <taxon>Sar</taxon>
        <taxon>Stramenopiles</taxon>
        <taxon>Ochrophyta</taxon>
        <taxon>Raphidophyceae</taxon>
        <taxon>Chattonellales</taxon>
        <taxon>Chattonellaceae</taxon>
        <taxon>Heterosigma</taxon>
    </lineage>
</organism>
<name>A0A7S4DD15_HETAK</name>
<evidence type="ECO:0000256" key="1">
    <source>
        <dbReference type="SAM" id="MobiDB-lite"/>
    </source>
</evidence>
<reference evidence="2" key="1">
    <citation type="submission" date="2021-01" db="EMBL/GenBank/DDBJ databases">
        <authorList>
            <person name="Corre E."/>
            <person name="Pelletier E."/>
            <person name="Niang G."/>
            <person name="Scheremetjew M."/>
            <person name="Finn R."/>
            <person name="Kale V."/>
            <person name="Holt S."/>
            <person name="Cochrane G."/>
            <person name="Meng A."/>
            <person name="Brown T."/>
            <person name="Cohen L."/>
        </authorList>
    </citation>
    <scope>NUCLEOTIDE SEQUENCE</scope>
    <source>
        <strain evidence="2">CCMP3107</strain>
    </source>
</reference>
<dbReference type="EMBL" id="HBIU01047842">
    <property type="protein sequence ID" value="CAE0642482.1"/>
    <property type="molecule type" value="Transcribed_RNA"/>
</dbReference>
<protein>
    <submittedName>
        <fullName evidence="2">Uncharacterized protein</fullName>
    </submittedName>
</protein>
<proteinExistence type="predicted"/>